<organism evidence="5 6">
    <name type="scientific">Amycolatopsis pigmentata</name>
    <dbReference type="NCBI Taxonomy" id="450801"/>
    <lineage>
        <taxon>Bacteria</taxon>
        <taxon>Bacillati</taxon>
        <taxon>Actinomycetota</taxon>
        <taxon>Actinomycetes</taxon>
        <taxon>Pseudonocardiales</taxon>
        <taxon>Pseudonocardiaceae</taxon>
        <taxon>Amycolatopsis</taxon>
    </lineage>
</organism>
<dbReference type="RefSeq" id="WP_378260177.1">
    <property type="nucleotide sequence ID" value="NZ_JBHUKR010000002.1"/>
</dbReference>
<evidence type="ECO:0000256" key="2">
    <source>
        <dbReference type="ARBA" id="ARBA00023002"/>
    </source>
</evidence>
<evidence type="ECO:0000313" key="6">
    <source>
        <dbReference type="Proteomes" id="UP001597417"/>
    </source>
</evidence>
<dbReference type="SUPFAM" id="SSF51735">
    <property type="entry name" value="NAD(P)-binding Rossmann-fold domains"/>
    <property type="match status" value="1"/>
</dbReference>
<reference evidence="6" key="1">
    <citation type="journal article" date="2019" name="Int. J. Syst. Evol. Microbiol.">
        <title>The Global Catalogue of Microorganisms (GCM) 10K type strain sequencing project: providing services to taxonomists for standard genome sequencing and annotation.</title>
        <authorList>
            <consortium name="The Broad Institute Genomics Platform"/>
            <consortium name="The Broad Institute Genome Sequencing Center for Infectious Disease"/>
            <person name="Wu L."/>
            <person name="Ma J."/>
        </authorList>
    </citation>
    <scope>NUCLEOTIDE SEQUENCE [LARGE SCALE GENOMIC DNA]</scope>
    <source>
        <strain evidence="6">CGMCC 4.7645</strain>
    </source>
</reference>
<keyword evidence="6" id="KW-1185">Reference proteome</keyword>
<dbReference type="PANTHER" id="PTHR24321:SF8">
    <property type="entry name" value="ESTRADIOL 17-BETA-DEHYDROGENASE 8-RELATED"/>
    <property type="match status" value="1"/>
</dbReference>
<dbReference type="PANTHER" id="PTHR24321">
    <property type="entry name" value="DEHYDROGENASES, SHORT CHAIN"/>
    <property type="match status" value="1"/>
</dbReference>
<keyword evidence="3" id="KW-0520">NAD</keyword>
<comment type="caution">
    <text evidence="5">The sequence shown here is derived from an EMBL/GenBank/DDBJ whole genome shotgun (WGS) entry which is preliminary data.</text>
</comment>
<protein>
    <submittedName>
        <fullName evidence="5">Mycofactocin-coupled SDR family oxidoreductase</fullName>
    </submittedName>
</protein>
<dbReference type="Gene3D" id="3.40.50.720">
    <property type="entry name" value="NAD(P)-binding Rossmann-like Domain"/>
    <property type="match status" value="1"/>
</dbReference>
<comment type="similarity">
    <text evidence="1 4">Belongs to the short-chain dehydrogenases/reductases (SDR) family.</text>
</comment>
<dbReference type="Pfam" id="PF00106">
    <property type="entry name" value="adh_short"/>
    <property type="match status" value="1"/>
</dbReference>
<sequence length="276" mass="28419">MPGKLDGKVVLITGAARGQGRSHALRLAEEGADILAIDIAAQVDSVQAPMATPEDLALTVLGVEALGQRVAAYQADVRDYDGLNSAVGQGVDELGRLDIVLANAGIGIAPSPVDERMDRRAFDDLIAINLCGVRNTLQAAVPQMIQQGDGGAIVLTSSTQGLSGRGGNGTGAMDGYVAAKHGVVGLMRSYANWLAPHSIRVNSIHPTGVNTPMIMNDAFGAFAEQSPTFGSAMSNLLPVGVIEASDVSNAVAFLVSNDARFITGVALPVDAGFMVK</sequence>
<dbReference type="NCBIfam" id="TIGR03971">
    <property type="entry name" value="SDR_subfam_1"/>
    <property type="match status" value="1"/>
</dbReference>
<dbReference type="PROSITE" id="PS00061">
    <property type="entry name" value="ADH_SHORT"/>
    <property type="match status" value="1"/>
</dbReference>
<dbReference type="InterPro" id="IPR036291">
    <property type="entry name" value="NAD(P)-bd_dom_sf"/>
</dbReference>
<evidence type="ECO:0000256" key="4">
    <source>
        <dbReference type="RuleBase" id="RU000363"/>
    </source>
</evidence>
<name>A0ABW5FQ99_9PSEU</name>
<dbReference type="InterPro" id="IPR023985">
    <property type="entry name" value="SDR_subfam_1"/>
</dbReference>
<dbReference type="NCBIfam" id="NF009467">
    <property type="entry name" value="PRK12826.1-3"/>
    <property type="match status" value="1"/>
</dbReference>
<gene>
    <name evidence="5" type="ORF">ACFSXZ_00940</name>
</gene>
<dbReference type="EMBL" id="JBHUKR010000002">
    <property type="protein sequence ID" value="MFD2414891.1"/>
    <property type="molecule type" value="Genomic_DNA"/>
</dbReference>
<accession>A0ABW5FQ99</accession>
<dbReference type="Proteomes" id="UP001597417">
    <property type="component" value="Unassembled WGS sequence"/>
</dbReference>
<dbReference type="CDD" id="cd05233">
    <property type="entry name" value="SDR_c"/>
    <property type="match status" value="1"/>
</dbReference>
<evidence type="ECO:0000256" key="1">
    <source>
        <dbReference type="ARBA" id="ARBA00006484"/>
    </source>
</evidence>
<proteinExistence type="inferred from homology"/>
<keyword evidence="2" id="KW-0560">Oxidoreductase</keyword>
<dbReference type="PRINTS" id="PR00080">
    <property type="entry name" value="SDRFAMILY"/>
</dbReference>
<dbReference type="InterPro" id="IPR002347">
    <property type="entry name" value="SDR_fam"/>
</dbReference>
<dbReference type="InterPro" id="IPR020904">
    <property type="entry name" value="Sc_DH/Rdtase_CS"/>
</dbReference>
<evidence type="ECO:0000313" key="5">
    <source>
        <dbReference type="EMBL" id="MFD2414891.1"/>
    </source>
</evidence>
<dbReference type="PRINTS" id="PR00081">
    <property type="entry name" value="GDHRDH"/>
</dbReference>
<evidence type="ECO:0000256" key="3">
    <source>
        <dbReference type="ARBA" id="ARBA00023027"/>
    </source>
</evidence>